<keyword evidence="2" id="KW-1133">Transmembrane helix</keyword>
<reference evidence="3" key="2">
    <citation type="submission" date="2020-05" db="UniProtKB">
        <authorList>
            <consortium name="EnsemblMetazoa"/>
        </authorList>
    </citation>
    <scope>IDENTIFICATION</scope>
    <source>
        <strain evidence="3">FAR1</strain>
    </source>
</reference>
<protein>
    <submittedName>
        <fullName evidence="3">Uncharacterized protein</fullName>
    </submittedName>
</protein>
<dbReference type="AlphaFoldDB" id="A0A182QGT1"/>
<dbReference type="VEuPathDB" id="VectorBase:AFAF009867"/>
<name>A0A182QGT1_9DIPT</name>
<reference evidence="4" key="1">
    <citation type="submission" date="2014-01" db="EMBL/GenBank/DDBJ databases">
        <title>The Genome Sequence of Anopheles farauti FAR1 (V2).</title>
        <authorList>
            <consortium name="The Broad Institute Genomics Platform"/>
            <person name="Neafsey D.E."/>
            <person name="Besansky N."/>
            <person name="Howell P."/>
            <person name="Walton C."/>
            <person name="Young S.K."/>
            <person name="Zeng Q."/>
            <person name="Gargeya S."/>
            <person name="Fitzgerald M."/>
            <person name="Haas B."/>
            <person name="Abouelleil A."/>
            <person name="Allen A.W."/>
            <person name="Alvarado L."/>
            <person name="Arachchi H.M."/>
            <person name="Berlin A.M."/>
            <person name="Chapman S.B."/>
            <person name="Gainer-Dewar J."/>
            <person name="Goldberg J."/>
            <person name="Griggs A."/>
            <person name="Gujja S."/>
            <person name="Hansen M."/>
            <person name="Howarth C."/>
            <person name="Imamovic A."/>
            <person name="Ireland A."/>
            <person name="Larimer J."/>
            <person name="McCowan C."/>
            <person name="Murphy C."/>
            <person name="Pearson M."/>
            <person name="Poon T.W."/>
            <person name="Priest M."/>
            <person name="Roberts A."/>
            <person name="Saif S."/>
            <person name="Shea T."/>
            <person name="Sisk P."/>
            <person name="Sykes S."/>
            <person name="Wortman J."/>
            <person name="Nusbaum C."/>
            <person name="Birren B."/>
        </authorList>
    </citation>
    <scope>NUCLEOTIDE SEQUENCE [LARGE SCALE GENOMIC DNA]</scope>
    <source>
        <strain evidence="4">FAR1</strain>
    </source>
</reference>
<dbReference type="EMBL" id="AXCN02001174">
    <property type="status" value="NOT_ANNOTATED_CDS"/>
    <property type="molecule type" value="Genomic_DNA"/>
</dbReference>
<accession>A0A182QGT1</accession>
<feature type="region of interest" description="Disordered" evidence="1">
    <location>
        <begin position="1"/>
        <end position="29"/>
    </location>
</feature>
<evidence type="ECO:0000313" key="4">
    <source>
        <dbReference type="Proteomes" id="UP000075886"/>
    </source>
</evidence>
<keyword evidence="2" id="KW-0812">Transmembrane</keyword>
<evidence type="ECO:0000313" key="3">
    <source>
        <dbReference type="EnsemblMetazoa" id="AFAF009867-PA"/>
    </source>
</evidence>
<dbReference type="Proteomes" id="UP000075886">
    <property type="component" value="Unassembled WGS sequence"/>
</dbReference>
<proteinExistence type="predicted"/>
<keyword evidence="2" id="KW-0472">Membrane</keyword>
<evidence type="ECO:0000256" key="1">
    <source>
        <dbReference type="SAM" id="MobiDB-lite"/>
    </source>
</evidence>
<feature type="transmembrane region" description="Helical" evidence="2">
    <location>
        <begin position="127"/>
        <end position="147"/>
    </location>
</feature>
<keyword evidence="4" id="KW-1185">Reference proteome</keyword>
<evidence type="ECO:0000256" key="2">
    <source>
        <dbReference type="SAM" id="Phobius"/>
    </source>
</evidence>
<dbReference type="EnsemblMetazoa" id="AFAF009867-RA">
    <property type="protein sequence ID" value="AFAF009867-PA"/>
    <property type="gene ID" value="AFAF009867"/>
</dbReference>
<sequence length="220" mass="24498">MEDILRPTERSASPRLRNGRDHRSIKNNGKPGLEKCIPLSTLRIAFKSFLLTWIRTRAALRPAIKKVNRRGQLETPLRLIMSEKQERDFAAAALRYWFYRLDSVTPGFGHSLRDTSAHAGCSPDTTLLVVLVVVVLVVVVVAKMLVVMSTLVAATSRTTVAIDVGNGARGSIRGTKSIQILTAGGPWLSIGKVTWPQLELISLRFAHRRTDHYDQHDEHG</sequence>
<organism evidence="3 4">
    <name type="scientific">Anopheles farauti</name>
    <dbReference type="NCBI Taxonomy" id="69004"/>
    <lineage>
        <taxon>Eukaryota</taxon>
        <taxon>Metazoa</taxon>
        <taxon>Ecdysozoa</taxon>
        <taxon>Arthropoda</taxon>
        <taxon>Hexapoda</taxon>
        <taxon>Insecta</taxon>
        <taxon>Pterygota</taxon>
        <taxon>Neoptera</taxon>
        <taxon>Endopterygota</taxon>
        <taxon>Diptera</taxon>
        <taxon>Nematocera</taxon>
        <taxon>Culicoidea</taxon>
        <taxon>Culicidae</taxon>
        <taxon>Anophelinae</taxon>
        <taxon>Anopheles</taxon>
    </lineage>
</organism>